<protein>
    <submittedName>
        <fullName evidence="2">Uncharacterized protein</fullName>
    </submittedName>
</protein>
<dbReference type="AlphaFoldDB" id="A0A509E807"/>
<name>A0A509E807_9HYPH</name>
<evidence type="ECO:0000313" key="3">
    <source>
        <dbReference type="Proteomes" id="UP000410984"/>
    </source>
</evidence>
<evidence type="ECO:0000256" key="1">
    <source>
        <dbReference type="SAM" id="Phobius"/>
    </source>
</evidence>
<keyword evidence="1" id="KW-0472">Membrane</keyword>
<keyword evidence="1" id="KW-0812">Transmembrane</keyword>
<dbReference type="EMBL" id="CABFPH010000007">
    <property type="protein sequence ID" value="VUD70262.1"/>
    <property type="molecule type" value="Genomic_DNA"/>
</dbReference>
<reference evidence="2 3" key="1">
    <citation type="submission" date="2019-06" db="EMBL/GenBank/DDBJ databases">
        <authorList>
            <person name="Rodrigo-Torres L."/>
            <person name="Arahal R. D."/>
            <person name="Lucena T."/>
        </authorList>
    </citation>
    <scope>NUCLEOTIDE SEQUENCE [LARGE SCALE GENOMIC DNA]</scope>
    <source>
        <strain evidence="2 3">SB0023/3</strain>
    </source>
</reference>
<evidence type="ECO:0000313" key="2">
    <source>
        <dbReference type="EMBL" id="VUD70262.1"/>
    </source>
</evidence>
<keyword evidence="1" id="KW-1133">Transmembrane helix</keyword>
<sequence length="72" mass="7162">MVNLAPLGSAALQTFGVSPVTLLLVLALLPVVAAIVLGRGRPGPAIGCLCLMGVGCVIACSSLAGLLRHQRA</sequence>
<accession>A0A509E807</accession>
<feature type="transmembrane region" description="Helical" evidence="1">
    <location>
        <begin position="20"/>
        <end position="38"/>
    </location>
</feature>
<organism evidence="2 3">
    <name type="scientific">Methylobacterium symbioticum</name>
    <dbReference type="NCBI Taxonomy" id="2584084"/>
    <lineage>
        <taxon>Bacteria</taxon>
        <taxon>Pseudomonadati</taxon>
        <taxon>Pseudomonadota</taxon>
        <taxon>Alphaproteobacteria</taxon>
        <taxon>Hyphomicrobiales</taxon>
        <taxon>Methylobacteriaceae</taxon>
        <taxon>Methylobacterium</taxon>
    </lineage>
</organism>
<feature type="transmembrane region" description="Helical" evidence="1">
    <location>
        <begin position="45"/>
        <end position="67"/>
    </location>
</feature>
<gene>
    <name evidence="2" type="ORF">MET9862_00826</name>
</gene>
<proteinExistence type="predicted"/>
<keyword evidence="3" id="KW-1185">Reference proteome</keyword>
<dbReference type="Proteomes" id="UP000410984">
    <property type="component" value="Unassembled WGS sequence"/>
</dbReference>